<protein>
    <submittedName>
        <fullName evidence="1">Small T antigen</fullName>
    </submittedName>
</protein>
<dbReference type="Gene3D" id="1.10.287.110">
    <property type="entry name" value="DnaJ domain"/>
    <property type="match status" value="1"/>
</dbReference>
<sequence>MELTSEEYEELRGLLGTPDLGNAEILKKAFLKACKVHHPDKGKHINILMRY</sequence>
<dbReference type="KEGG" id="vg:65102823"/>
<accession>A0A2S1CJI0</accession>
<dbReference type="SUPFAM" id="SSF46565">
    <property type="entry name" value="Chaperone J-domain"/>
    <property type="match status" value="1"/>
</dbReference>
<evidence type="ECO:0000313" key="3">
    <source>
        <dbReference type="Proteomes" id="UP000682553"/>
    </source>
</evidence>
<dbReference type="GeneID" id="65102823"/>
<dbReference type="RefSeq" id="YP_010087537.1">
    <property type="nucleotide sequence ID" value="NC_055557.1"/>
</dbReference>
<dbReference type="Proteomes" id="UP000682553">
    <property type="component" value="Segment"/>
</dbReference>
<dbReference type="EMBL" id="MG654479">
    <property type="protein sequence ID" value="AWD33719.1"/>
    <property type="molecule type" value="Genomic_DNA"/>
</dbReference>
<dbReference type="EMBL" id="MG654480">
    <property type="protein sequence ID" value="AWD33725.1"/>
    <property type="molecule type" value="Genomic_DNA"/>
</dbReference>
<dbReference type="InterPro" id="IPR036869">
    <property type="entry name" value="J_dom_sf"/>
</dbReference>
<organism evidence="1 3">
    <name type="scientific">Capra aegagrus polyomavirus 1</name>
    <dbReference type="NCBI Taxonomy" id="2170409"/>
    <lineage>
        <taxon>Viruses</taxon>
        <taxon>Monodnaviria</taxon>
        <taxon>Shotokuvirae</taxon>
        <taxon>Cossaviricota</taxon>
        <taxon>Papovaviricetes</taxon>
        <taxon>Sepolyvirales</taxon>
        <taxon>Polyomaviridae</taxon>
        <taxon>Epsilonpolyomavirus</taxon>
        <taxon>Epsilonpolyomavirus caprae</taxon>
    </lineage>
</organism>
<evidence type="ECO:0000313" key="2">
    <source>
        <dbReference type="EMBL" id="AWD33725.1"/>
    </source>
</evidence>
<proteinExistence type="predicted"/>
<name>A0A2S1CJI0_9POLY</name>
<reference evidence="1 3" key="1">
    <citation type="submission" date="2017-12" db="EMBL/GenBank/DDBJ databases">
        <title>Identification of novel polyomaviruses in members of multiple mammalian orders.</title>
        <authorList>
            <person name="Ehlers B."/>
            <person name="Walter C."/>
            <person name="Liebmann S."/>
            <person name="Richter D."/>
            <person name="Ulrich R.G."/>
            <person name="Leendertz F.H."/>
            <person name="Calvignac-Spencer S."/>
        </authorList>
    </citation>
    <scope>NUCLEOTIDE SEQUENCE [LARGE SCALE GENOMIC DNA]</scope>
    <source>
        <strain evidence="1">7515 C-008-11-3B</strain>
        <strain evidence="2">9483 C-023/15</strain>
    </source>
</reference>
<evidence type="ECO:0000313" key="1">
    <source>
        <dbReference type="EMBL" id="AWD33719.1"/>
    </source>
</evidence>
<keyword evidence="3" id="KW-1185">Reference proteome</keyword>
<gene>
    <name evidence="1" type="primary">51T</name>
</gene>